<organism evidence="10 11">
    <name type="scientific">Astatotilapia calliptera</name>
    <name type="common">Eastern happy</name>
    <name type="synonym">Chromis callipterus</name>
    <dbReference type="NCBI Taxonomy" id="8154"/>
    <lineage>
        <taxon>Eukaryota</taxon>
        <taxon>Metazoa</taxon>
        <taxon>Chordata</taxon>
        <taxon>Craniata</taxon>
        <taxon>Vertebrata</taxon>
        <taxon>Euteleostomi</taxon>
        <taxon>Actinopterygii</taxon>
        <taxon>Neopterygii</taxon>
        <taxon>Teleostei</taxon>
        <taxon>Neoteleostei</taxon>
        <taxon>Acanthomorphata</taxon>
        <taxon>Ovalentaria</taxon>
        <taxon>Cichlomorphae</taxon>
        <taxon>Cichliformes</taxon>
        <taxon>Cichlidae</taxon>
        <taxon>African cichlids</taxon>
        <taxon>Pseudocrenilabrinae</taxon>
        <taxon>Haplochromini</taxon>
        <taxon>Astatotilapia</taxon>
    </lineage>
</organism>
<dbReference type="GeneTree" id="ENSGT00390000004215"/>
<feature type="domain" description="Protein kinase" evidence="9">
    <location>
        <begin position="39"/>
        <end position="312"/>
    </location>
</feature>
<dbReference type="SMART" id="SM00220">
    <property type="entry name" value="S_TKc"/>
    <property type="match status" value="1"/>
</dbReference>
<accession>A0AAX7SS97</accession>
<protein>
    <recommendedName>
        <fullName evidence="1">non-specific serine/threonine protein kinase</fullName>
        <ecNumber evidence="1">2.7.11.1</ecNumber>
    </recommendedName>
</protein>
<dbReference type="CDD" id="cd14132">
    <property type="entry name" value="STKc_CK2_alpha"/>
    <property type="match status" value="1"/>
</dbReference>
<feature type="binding site" evidence="7">
    <location>
        <position position="68"/>
    </location>
    <ligand>
        <name>ATP</name>
        <dbReference type="ChEBI" id="CHEBI:30616"/>
    </ligand>
</feature>
<evidence type="ECO:0000256" key="2">
    <source>
        <dbReference type="ARBA" id="ARBA00022527"/>
    </source>
</evidence>
<keyword evidence="11" id="KW-1185">Reference proteome</keyword>
<dbReference type="SUPFAM" id="SSF56112">
    <property type="entry name" value="Protein kinase-like (PK-like)"/>
    <property type="match status" value="1"/>
</dbReference>
<evidence type="ECO:0000256" key="1">
    <source>
        <dbReference type="ARBA" id="ARBA00012513"/>
    </source>
</evidence>
<dbReference type="Pfam" id="PF00069">
    <property type="entry name" value="Pkinase"/>
    <property type="match status" value="1"/>
</dbReference>
<sequence length="381" mass="43633">MSGPVPSRARVYTEVNTHRPREYWDYESHVVEWGNQDDFQLVRKLGRGKYSEVFEAINITNNEKVVVKILKPVKKKKIKREIKILENLRGGPNIISLIDIVKDPVVSIIVINEEHLRSCSQVQQKLYFICALDYCHSMGIMHRDVKPHNVMIDHEHRKLRLIDWGLAEFYHPGQEYNVRVASRYFKGPELLVDYQMYDYSLDMWSLGCMLASMIFRKEPFFHGHDNYDQLVRIAKVLGTEDLYDYIDKYNIELEPRFNDILGRHSRKRWERFVHSENQHLVSPEALDFLDKLLRYDHQARLTAREAMDHPYFFPIGKDQSRVTGSANLPSGNPAVSTANMITGISALPASTALGPLTGSPVLSAATNALSTPVPAAAGAPQ</sequence>
<evidence type="ECO:0000256" key="5">
    <source>
        <dbReference type="ARBA" id="ARBA00022777"/>
    </source>
</evidence>
<evidence type="ECO:0000256" key="8">
    <source>
        <dbReference type="RuleBase" id="RU000304"/>
    </source>
</evidence>
<dbReference type="PANTHER" id="PTHR24054">
    <property type="entry name" value="CASEIN KINASE II SUBUNIT ALPHA"/>
    <property type="match status" value="1"/>
</dbReference>
<comment type="similarity">
    <text evidence="8">Belongs to the protein kinase superfamily.</text>
</comment>
<evidence type="ECO:0000313" key="11">
    <source>
        <dbReference type="Proteomes" id="UP000265100"/>
    </source>
</evidence>
<dbReference type="AlphaFoldDB" id="A0AAX7SS97"/>
<dbReference type="GO" id="GO:0051726">
    <property type="term" value="P:regulation of cell cycle"/>
    <property type="evidence" value="ECO:0007669"/>
    <property type="project" value="TreeGrafter"/>
</dbReference>
<reference evidence="10" key="3">
    <citation type="submission" date="2025-08" db="UniProtKB">
        <authorList>
            <consortium name="Ensembl"/>
        </authorList>
    </citation>
    <scope>IDENTIFICATION</scope>
</reference>
<dbReference type="EC" id="2.7.11.1" evidence="1"/>
<keyword evidence="6 7" id="KW-0067">ATP-binding</keyword>
<dbReference type="InterPro" id="IPR008271">
    <property type="entry name" value="Ser/Thr_kinase_AS"/>
</dbReference>
<dbReference type="InterPro" id="IPR045216">
    <property type="entry name" value="CK2_alpha"/>
</dbReference>
<dbReference type="PROSITE" id="PS00108">
    <property type="entry name" value="PROTEIN_KINASE_ST"/>
    <property type="match status" value="1"/>
</dbReference>
<keyword evidence="3" id="KW-0808">Transferase</keyword>
<dbReference type="PROSITE" id="PS50011">
    <property type="entry name" value="PROTEIN_KINASE_DOM"/>
    <property type="match status" value="1"/>
</dbReference>
<reference evidence="10 11" key="1">
    <citation type="submission" date="2018-05" db="EMBL/GenBank/DDBJ databases">
        <authorList>
            <person name="Datahose"/>
        </authorList>
    </citation>
    <scope>NUCLEOTIDE SEQUENCE</scope>
</reference>
<evidence type="ECO:0000256" key="6">
    <source>
        <dbReference type="ARBA" id="ARBA00022840"/>
    </source>
</evidence>
<keyword evidence="2 8" id="KW-0723">Serine/threonine-protein kinase</keyword>
<evidence type="ECO:0000313" key="10">
    <source>
        <dbReference type="Ensembl" id="ENSACLP00000047218.1"/>
    </source>
</evidence>
<dbReference type="PROSITE" id="PS00107">
    <property type="entry name" value="PROTEIN_KINASE_ATP"/>
    <property type="match status" value="1"/>
</dbReference>
<dbReference type="InterPro" id="IPR017441">
    <property type="entry name" value="Protein_kinase_ATP_BS"/>
</dbReference>
<keyword evidence="5" id="KW-0418">Kinase</keyword>
<dbReference type="FunFam" id="1.10.510.10:FF:000059">
    <property type="entry name" value="Casein kinase II subunit alpha"/>
    <property type="match status" value="1"/>
</dbReference>
<dbReference type="Gene3D" id="1.10.510.10">
    <property type="entry name" value="Transferase(Phosphotransferase) domain 1"/>
    <property type="match status" value="1"/>
</dbReference>
<name>A0AAX7SS97_ASTCA</name>
<dbReference type="GO" id="GO:0005829">
    <property type="term" value="C:cytosol"/>
    <property type="evidence" value="ECO:0007669"/>
    <property type="project" value="TreeGrafter"/>
</dbReference>
<dbReference type="FunFam" id="3.30.200.20:FF:000088">
    <property type="entry name" value="Casein kinase II subunit alpha"/>
    <property type="match status" value="1"/>
</dbReference>
<dbReference type="Gene3D" id="3.30.200.20">
    <property type="entry name" value="Phosphorylase Kinase, domain 1"/>
    <property type="match status" value="1"/>
</dbReference>
<dbReference type="Proteomes" id="UP000265100">
    <property type="component" value="Chromosome 5"/>
</dbReference>
<dbReference type="GO" id="GO:0005524">
    <property type="term" value="F:ATP binding"/>
    <property type="evidence" value="ECO:0007669"/>
    <property type="project" value="UniProtKB-UniRule"/>
</dbReference>
<reference evidence="11" key="2">
    <citation type="submission" date="2023-03" db="EMBL/GenBank/DDBJ databases">
        <authorList>
            <consortium name="Wellcome Sanger Institute Data Sharing"/>
        </authorList>
    </citation>
    <scope>NUCLEOTIDE SEQUENCE [LARGE SCALE GENOMIC DNA]</scope>
</reference>
<reference evidence="10" key="4">
    <citation type="submission" date="2025-09" db="UniProtKB">
        <authorList>
            <consortium name="Ensembl"/>
        </authorList>
    </citation>
    <scope>IDENTIFICATION</scope>
</reference>
<dbReference type="InterPro" id="IPR000719">
    <property type="entry name" value="Prot_kinase_dom"/>
</dbReference>
<dbReference type="InterPro" id="IPR011009">
    <property type="entry name" value="Kinase-like_dom_sf"/>
</dbReference>
<dbReference type="GO" id="GO:0004674">
    <property type="term" value="F:protein serine/threonine kinase activity"/>
    <property type="evidence" value="ECO:0007669"/>
    <property type="project" value="UniProtKB-KW"/>
</dbReference>
<proteinExistence type="inferred from homology"/>
<dbReference type="GO" id="GO:0005956">
    <property type="term" value="C:protein kinase CK2 complex"/>
    <property type="evidence" value="ECO:0007669"/>
    <property type="project" value="TreeGrafter"/>
</dbReference>
<evidence type="ECO:0000259" key="9">
    <source>
        <dbReference type="PROSITE" id="PS50011"/>
    </source>
</evidence>
<dbReference type="PANTHER" id="PTHR24054:SF16">
    <property type="entry name" value="CASEIN KINASE II SUBUNIT ALPHA-RELATED"/>
    <property type="match status" value="1"/>
</dbReference>
<dbReference type="Ensembl" id="ENSACLT00000060452.1">
    <property type="protein sequence ID" value="ENSACLP00000047218.1"/>
    <property type="gene ID" value="ENSACLG00000026548.2"/>
</dbReference>
<evidence type="ECO:0000256" key="4">
    <source>
        <dbReference type="ARBA" id="ARBA00022741"/>
    </source>
</evidence>
<dbReference type="GO" id="GO:0005634">
    <property type="term" value="C:nucleus"/>
    <property type="evidence" value="ECO:0007669"/>
    <property type="project" value="TreeGrafter"/>
</dbReference>
<evidence type="ECO:0000256" key="3">
    <source>
        <dbReference type="ARBA" id="ARBA00022679"/>
    </source>
</evidence>
<evidence type="ECO:0000256" key="7">
    <source>
        <dbReference type="PROSITE-ProRule" id="PRU10141"/>
    </source>
</evidence>
<keyword evidence="4 7" id="KW-0547">Nucleotide-binding</keyword>